<dbReference type="InterPro" id="IPR013094">
    <property type="entry name" value="AB_hydrolase_3"/>
</dbReference>
<dbReference type="PANTHER" id="PTHR23024:SF635">
    <property type="entry name" value="OS07G0162700 PROTEIN"/>
    <property type="match status" value="1"/>
</dbReference>
<name>A0A8X8VVE8_SALSN</name>
<dbReference type="InterPro" id="IPR050466">
    <property type="entry name" value="Carboxylest/Gibb_receptor"/>
</dbReference>
<reference evidence="3" key="1">
    <citation type="submission" date="2018-01" db="EMBL/GenBank/DDBJ databases">
        <authorList>
            <person name="Mao J.F."/>
        </authorList>
    </citation>
    <scope>NUCLEOTIDE SEQUENCE</scope>
    <source>
        <strain evidence="3">Huo1</strain>
        <tissue evidence="3">Leaf</tissue>
    </source>
</reference>
<accession>A0A8X8VVE8</accession>
<dbReference type="PANTHER" id="PTHR23024">
    <property type="entry name" value="ARYLACETAMIDE DEACETYLASE"/>
    <property type="match status" value="1"/>
</dbReference>
<dbReference type="Proteomes" id="UP000298416">
    <property type="component" value="Unassembled WGS sequence"/>
</dbReference>
<dbReference type="Gene3D" id="3.40.50.1820">
    <property type="entry name" value="alpha/beta hydrolase"/>
    <property type="match status" value="1"/>
</dbReference>
<reference evidence="3" key="2">
    <citation type="submission" date="2020-08" db="EMBL/GenBank/DDBJ databases">
        <title>Plant Genome Project.</title>
        <authorList>
            <person name="Zhang R.-G."/>
        </authorList>
    </citation>
    <scope>NUCLEOTIDE SEQUENCE</scope>
    <source>
        <strain evidence="3">Huo1</strain>
        <tissue evidence="3">Leaf</tissue>
    </source>
</reference>
<evidence type="ECO:0000256" key="1">
    <source>
        <dbReference type="ARBA" id="ARBA00010515"/>
    </source>
</evidence>
<evidence type="ECO:0000313" key="4">
    <source>
        <dbReference type="Proteomes" id="UP000298416"/>
    </source>
</evidence>
<dbReference type="InterPro" id="IPR029058">
    <property type="entry name" value="AB_hydrolase_fold"/>
</dbReference>
<organism evidence="3">
    <name type="scientific">Salvia splendens</name>
    <name type="common">Scarlet sage</name>
    <dbReference type="NCBI Taxonomy" id="180675"/>
    <lineage>
        <taxon>Eukaryota</taxon>
        <taxon>Viridiplantae</taxon>
        <taxon>Streptophyta</taxon>
        <taxon>Embryophyta</taxon>
        <taxon>Tracheophyta</taxon>
        <taxon>Spermatophyta</taxon>
        <taxon>Magnoliopsida</taxon>
        <taxon>eudicotyledons</taxon>
        <taxon>Gunneridae</taxon>
        <taxon>Pentapetalae</taxon>
        <taxon>asterids</taxon>
        <taxon>lamiids</taxon>
        <taxon>Lamiales</taxon>
        <taxon>Lamiaceae</taxon>
        <taxon>Nepetoideae</taxon>
        <taxon>Mentheae</taxon>
        <taxon>Salviinae</taxon>
        <taxon>Salvia</taxon>
        <taxon>Salvia subgen. Calosphace</taxon>
        <taxon>core Calosphace</taxon>
    </lineage>
</organism>
<dbReference type="AlphaFoldDB" id="A0A8X8VVE8"/>
<gene>
    <name evidence="3" type="ORF">SASPL_157256</name>
</gene>
<dbReference type="GO" id="GO:0016787">
    <property type="term" value="F:hydrolase activity"/>
    <property type="evidence" value="ECO:0007669"/>
    <property type="project" value="InterPro"/>
</dbReference>
<comment type="similarity">
    <text evidence="1">Belongs to the 'GDXG' lipolytic enzyme family.</text>
</comment>
<protein>
    <recommendedName>
        <fullName evidence="2">Alpha/beta hydrolase fold-3 domain-containing protein</fullName>
    </recommendedName>
</protein>
<proteinExistence type="inferred from homology"/>
<evidence type="ECO:0000259" key="2">
    <source>
        <dbReference type="Pfam" id="PF07859"/>
    </source>
</evidence>
<evidence type="ECO:0000313" key="3">
    <source>
        <dbReference type="EMBL" id="KAG6383011.1"/>
    </source>
</evidence>
<dbReference type="Pfam" id="PF07859">
    <property type="entry name" value="Abhydrolase_3"/>
    <property type="match status" value="1"/>
</dbReference>
<keyword evidence="4" id="KW-1185">Reference proteome</keyword>
<feature type="domain" description="Alpha/beta hydrolase fold-3" evidence="2">
    <location>
        <begin position="63"/>
        <end position="260"/>
    </location>
</feature>
<comment type="caution">
    <text evidence="3">The sequence shown here is derived from an EMBL/GenBank/DDBJ whole genome shotgun (WGS) entry which is preliminary data.</text>
</comment>
<dbReference type="EMBL" id="PNBA02000785">
    <property type="protein sequence ID" value="KAG6383011.1"/>
    <property type="molecule type" value="Genomic_DNA"/>
</dbReference>
<dbReference type="SUPFAM" id="SSF53474">
    <property type="entry name" value="alpha/beta-Hydrolases"/>
    <property type="match status" value="1"/>
</dbReference>
<sequence length="340" mass="37720">MSLIVEAPGFLQVFSDGTVVRTAHRAAACSATSKHVTIDPSKPITARVFLPSAAASPSPLPVLLYFHGGGFCIGSTTWLGYHVFLENLSAAAEAIILSVDYRLAPENKLPAYDDCFAASSGYAQASSRGLTLPTYPVFFLASDSAGGDIAHHVAIKFVGEKNTKISIKGIIPIHPYFGSEARTELEAEAGSVEEVKMNDMFWKLSLPDRADRDFQSCNFEKAEVEWGLFPATAVFVAGMDFLKEKGVMYVDFLKKKGVKNVLLHEAEEEKQRFSDMESELRCCCFAPKPDKKFHAKLLIMIIKETLVLLNTNLNWQNKCKHCSWLNSKYLFSRRLLHQNP</sequence>